<dbReference type="PANTHER" id="PTHR48106">
    <property type="entry name" value="QUINONE OXIDOREDUCTASE PIG3-RELATED"/>
    <property type="match status" value="1"/>
</dbReference>
<dbReference type="SMART" id="SM00829">
    <property type="entry name" value="PKS_ER"/>
    <property type="match status" value="1"/>
</dbReference>
<dbReference type="InterPro" id="IPR014189">
    <property type="entry name" value="Quinone_OxRdtase_PIG3"/>
</dbReference>
<evidence type="ECO:0000259" key="3">
    <source>
        <dbReference type="SMART" id="SM00829"/>
    </source>
</evidence>
<proteinExistence type="predicted"/>
<name>A0A6J6W8J9_9ZZZZ</name>
<dbReference type="InterPro" id="IPR020843">
    <property type="entry name" value="ER"/>
</dbReference>
<accession>A0A6J6W8J9</accession>
<dbReference type="InterPro" id="IPR011032">
    <property type="entry name" value="GroES-like_sf"/>
</dbReference>
<dbReference type="GO" id="GO:0016651">
    <property type="term" value="F:oxidoreductase activity, acting on NAD(P)H"/>
    <property type="evidence" value="ECO:0007669"/>
    <property type="project" value="TreeGrafter"/>
</dbReference>
<dbReference type="GO" id="GO:0070402">
    <property type="term" value="F:NADPH binding"/>
    <property type="evidence" value="ECO:0007669"/>
    <property type="project" value="TreeGrafter"/>
</dbReference>
<gene>
    <name evidence="4" type="ORF">UFOPK2880_01361</name>
</gene>
<evidence type="ECO:0000313" key="4">
    <source>
        <dbReference type="EMBL" id="CAB4779795.1"/>
    </source>
</evidence>
<feature type="domain" description="Enoyl reductase (ER)" evidence="3">
    <location>
        <begin position="10"/>
        <end position="323"/>
    </location>
</feature>
<dbReference type="PANTHER" id="PTHR48106:SF18">
    <property type="entry name" value="QUINONE OXIDOREDUCTASE PIG3"/>
    <property type="match status" value="1"/>
</dbReference>
<sequence length="330" mass="34808">MRAVVLRSHGGPEVLTFEDAPVPMPGPDEVQVQIRATALNRADILQRMGGYPDPRGAGFLEIPGLEYSGVVSAVGERVKMWKIGDRVMAIESGGAYAEYICTHERQLLAVPSSISLADAAAIPEVFLTAWDALVLQGGLTSGRWALVHAGASGVGTAAIQIAKAIGARIAVTCSAGKAKACRDLGADLVVERSPHDWLSELQTAVPQGFDVVLDVIGGDEVDRNLKAVANKGTIVQVGLMGGGSTQVNVGLLLMKRAHWIGTTLRARPLEEKAAVTRKFAAEMLPLFAAGQMKPIIDSRYPFDRIADAHIAMGENANTGKILIDISSAGD</sequence>
<keyword evidence="1" id="KW-0521">NADP</keyword>
<dbReference type="InterPro" id="IPR036291">
    <property type="entry name" value="NAD(P)-bd_dom_sf"/>
</dbReference>
<dbReference type="InterPro" id="IPR013149">
    <property type="entry name" value="ADH-like_C"/>
</dbReference>
<dbReference type="EMBL" id="CAEZZP010000099">
    <property type="protein sequence ID" value="CAB4779795.1"/>
    <property type="molecule type" value="Genomic_DNA"/>
</dbReference>
<dbReference type="CDD" id="cd05276">
    <property type="entry name" value="p53_inducible_oxidoreductase"/>
    <property type="match status" value="1"/>
</dbReference>
<evidence type="ECO:0000256" key="2">
    <source>
        <dbReference type="ARBA" id="ARBA00023002"/>
    </source>
</evidence>
<dbReference type="Gene3D" id="3.90.180.10">
    <property type="entry name" value="Medium-chain alcohol dehydrogenases, catalytic domain"/>
    <property type="match status" value="1"/>
</dbReference>
<evidence type="ECO:0000256" key="1">
    <source>
        <dbReference type="ARBA" id="ARBA00022857"/>
    </source>
</evidence>
<dbReference type="Pfam" id="PF00107">
    <property type="entry name" value="ADH_zinc_N"/>
    <property type="match status" value="1"/>
</dbReference>
<organism evidence="4">
    <name type="scientific">freshwater metagenome</name>
    <dbReference type="NCBI Taxonomy" id="449393"/>
    <lineage>
        <taxon>unclassified sequences</taxon>
        <taxon>metagenomes</taxon>
        <taxon>ecological metagenomes</taxon>
    </lineage>
</organism>
<dbReference type="Gene3D" id="3.40.50.720">
    <property type="entry name" value="NAD(P)-binding Rossmann-like Domain"/>
    <property type="match status" value="1"/>
</dbReference>
<dbReference type="Pfam" id="PF08240">
    <property type="entry name" value="ADH_N"/>
    <property type="match status" value="1"/>
</dbReference>
<keyword evidence="2" id="KW-0560">Oxidoreductase</keyword>
<dbReference type="NCBIfam" id="TIGR02824">
    <property type="entry name" value="quinone_pig3"/>
    <property type="match status" value="1"/>
</dbReference>
<dbReference type="InterPro" id="IPR013154">
    <property type="entry name" value="ADH-like_N"/>
</dbReference>
<protein>
    <submittedName>
        <fullName evidence="4">Unannotated protein</fullName>
    </submittedName>
</protein>
<dbReference type="SUPFAM" id="SSF51735">
    <property type="entry name" value="NAD(P)-binding Rossmann-fold domains"/>
    <property type="match status" value="1"/>
</dbReference>
<dbReference type="SUPFAM" id="SSF50129">
    <property type="entry name" value="GroES-like"/>
    <property type="match status" value="1"/>
</dbReference>
<dbReference type="AlphaFoldDB" id="A0A6J6W8J9"/>
<reference evidence="4" key="1">
    <citation type="submission" date="2020-05" db="EMBL/GenBank/DDBJ databases">
        <authorList>
            <person name="Chiriac C."/>
            <person name="Salcher M."/>
            <person name="Ghai R."/>
            <person name="Kavagutti S V."/>
        </authorList>
    </citation>
    <scope>NUCLEOTIDE SEQUENCE</scope>
</reference>